<feature type="transmembrane region" description="Helical" evidence="2">
    <location>
        <begin position="196"/>
        <end position="220"/>
    </location>
</feature>
<sequence>MKTTGLQKIIFVYALVYNINRSLISVFAAGGDVPTRDVTTMTPVDLDISDRADSVYFTYSKSADSIIHTFKAKDGFAIRNIKVTDKSTGRSEHLWGSSAAITNAYKVIGYTSGDNANFIEIHLLNNGVTSVYSSVFSSSHEAKSVKKSIVEEEITSPGSEKPAPEKHVPEKPVPEKPESADTSTTTTTTTTVNYKLLYILLPTILAAIAIVAAGVVLLVYRRKRENSANLLTHETPV</sequence>
<dbReference type="GeneID" id="20713969"/>
<protein>
    <submittedName>
        <fullName evidence="3">Uncharacterized protein</fullName>
    </submittedName>
</protein>
<evidence type="ECO:0000256" key="1">
    <source>
        <dbReference type="SAM" id="MobiDB-lite"/>
    </source>
</evidence>
<evidence type="ECO:0000256" key="2">
    <source>
        <dbReference type="SAM" id="Phobius"/>
    </source>
</evidence>
<dbReference type="AlphaFoldDB" id="J4CCN7"/>
<keyword evidence="2" id="KW-0812">Transmembrane</keyword>
<feature type="compositionally biased region" description="Basic and acidic residues" evidence="1">
    <location>
        <begin position="162"/>
        <end position="179"/>
    </location>
</feature>
<dbReference type="KEGG" id="tot:TOT_010001166"/>
<keyword evidence="2" id="KW-1133">Transmembrane helix</keyword>
<name>J4CCN7_THEOR</name>
<dbReference type="EMBL" id="AP011946">
    <property type="protein sequence ID" value="BAM39712.1"/>
    <property type="molecule type" value="Genomic_DNA"/>
</dbReference>
<gene>
    <name evidence="3" type="ORF">TOT_010001166</name>
</gene>
<dbReference type="RefSeq" id="XP_009690013.1">
    <property type="nucleotide sequence ID" value="XM_009691718.1"/>
</dbReference>
<dbReference type="VEuPathDB" id="PiroplasmaDB:TOT_010001166"/>
<accession>J4CCN7</accession>
<reference evidence="3 4" key="1">
    <citation type="journal article" date="2012" name="MBio">
        <title>Comparative genome analysis of three eukaryotic parasites with differing abilities to transform leukocytes reveals key mediators of Theileria-induced leukocyte transformation.</title>
        <authorList>
            <person name="Hayashida K."/>
            <person name="Hara Y."/>
            <person name="Abe T."/>
            <person name="Yamasaki C."/>
            <person name="Toyoda A."/>
            <person name="Kosuge T."/>
            <person name="Suzuki Y."/>
            <person name="Sato Y."/>
            <person name="Kawashima S."/>
            <person name="Katayama T."/>
            <person name="Wakaguri H."/>
            <person name="Inoue N."/>
            <person name="Homma K."/>
            <person name="Tada-Umezaki M."/>
            <person name="Yagi Y."/>
            <person name="Fujii Y."/>
            <person name="Habara T."/>
            <person name="Kanehisa M."/>
            <person name="Watanabe H."/>
            <person name="Ito K."/>
            <person name="Gojobori T."/>
            <person name="Sugawara H."/>
            <person name="Imanishi T."/>
            <person name="Weir W."/>
            <person name="Gardner M."/>
            <person name="Pain A."/>
            <person name="Shiels B."/>
            <person name="Hattori M."/>
            <person name="Nene V."/>
            <person name="Sugimoto C."/>
        </authorList>
    </citation>
    <scope>NUCLEOTIDE SEQUENCE [LARGE SCALE GENOMIC DNA]</scope>
    <source>
        <strain evidence="3 4">Shintoku</strain>
    </source>
</reference>
<organism evidence="3 4">
    <name type="scientific">Theileria orientalis strain Shintoku</name>
    <dbReference type="NCBI Taxonomy" id="869250"/>
    <lineage>
        <taxon>Eukaryota</taxon>
        <taxon>Sar</taxon>
        <taxon>Alveolata</taxon>
        <taxon>Apicomplexa</taxon>
        <taxon>Aconoidasida</taxon>
        <taxon>Piroplasmida</taxon>
        <taxon>Theileriidae</taxon>
        <taxon>Theileria</taxon>
    </lineage>
</organism>
<evidence type="ECO:0000313" key="4">
    <source>
        <dbReference type="Proteomes" id="UP000003786"/>
    </source>
</evidence>
<dbReference type="OrthoDB" id="10508600at2759"/>
<keyword evidence="2" id="KW-0472">Membrane</keyword>
<keyword evidence="4" id="KW-1185">Reference proteome</keyword>
<feature type="region of interest" description="Disordered" evidence="1">
    <location>
        <begin position="150"/>
        <end position="187"/>
    </location>
</feature>
<dbReference type="Proteomes" id="UP000003786">
    <property type="component" value="Chromosome 1"/>
</dbReference>
<proteinExistence type="predicted"/>
<evidence type="ECO:0000313" key="3">
    <source>
        <dbReference type="EMBL" id="BAM39712.1"/>
    </source>
</evidence>